<comment type="subcellular location">
    <subcellularLocation>
        <location evidence="1 6">Nucleus</location>
    </subcellularLocation>
</comment>
<comment type="similarity">
    <text evidence="2 6">Belongs to the CSM3 family.</text>
</comment>
<dbReference type="InterPro" id="IPR012923">
    <property type="entry name" value="Csm3"/>
</dbReference>
<sequence length="405" mass="44947">MSRISHLDYDHYSDSDSLNSEEEEQEQLLSRAFGEAAEASTKKKRKASAEDTEAKDLLKKKRKPRPKLTEEMLMGPTGLLKLRRDFARAGPELKCKGKGDEARYVRTLVNKVSDFCFGLFPHMAFENVLERVETLGQTNTVKKFLTEMRNDVRNEHLISVFGRERGEAMIAELEGRSGTTASTTQFTDGGGSDNVTSEVEPVSYSPTSVTNPYGRRRNHHIHPSDPVVTVALQRTNAEDDGSEQENEAVFDDEEDRPSLPSSAEVIAKDDDINPDVKENGHVNDDDDDDDDDDAATKAYSEVAGDCSDNDDESTSLQIEMPATEESSSSEQLVVDDSQVKRIIVGPSLLNDNHTEASVFDEEAARAYEDIQNDEHHDIVVDSSNDQITASACVEANDEPNQSMDY</sequence>
<feature type="domain" description="Chromosome segregation in meiosis protein 3" evidence="8">
    <location>
        <begin position="67"/>
        <end position="152"/>
    </location>
</feature>
<feature type="region of interest" description="Disordered" evidence="7">
    <location>
        <begin position="176"/>
        <end position="333"/>
    </location>
</feature>
<evidence type="ECO:0000256" key="5">
    <source>
        <dbReference type="ARBA" id="ARBA00023306"/>
    </source>
</evidence>
<comment type="function">
    <text evidence="6">Plays an important role in the control of DNA replication and the maintenance of replication fork stability.</text>
</comment>
<feature type="compositionally biased region" description="Acidic residues" evidence="7">
    <location>
        <begin position="238"/>
        <end position="255"/>
    </location>
</feature>
<evidence type="ECO:0000313" key="9">
    <source>
        <dbReference type="EMBL" id="CAD9608590.1"/>
    </source>
</evidence>
<dbReference type="GO" id="GO:0043111">
    <property type="term" value="P:replication fork arrest"/>
    <property type="evidence" value="ECO:0007669"/>
    <property type="project" value="TreeGrafter"/>
</dbReference>
<dbReference type="PANTHER" id="PTHR13220:SF11">
    <property type="entry name" value="TIMELESS-INTERACTING PROTEIN"/>
    <property type="match status" value="1"/>
</dbReference>
<organism evidence="9">
    <name type="scientific">Leptocylindrus danicus</name>
    <dbReference type="NCBI Taxonomy" id="163516"/>
    <lineage>
        <taxon>Eukaryota</taxon>
        <taxon>Sar</taxon>
        <taxon>Stramenopiles</taxon>
        <taxon>Ochrophyta</taxon>
        <taxon>Bacillariophyta</taxon>
        <taxon>Coscinodiscophyceae</taxon>
        <taxon>Chaetocerotophycidae</taxon>
        <taxon>Leptocylindrales</taxon>
        <taxon>Leptocylindraceae</taxon>
        <taxon>Leptocylindrus</taxon>
    </lineage>
</organism>
<dbReference type="GO" id="GO:0031298">
    <property type="term" value="C:replication fork protection complex"/>
    <property type="evidence" value="ECO:0007669"/>
    <property type="project" value="TreeGrafter"/>
</dbReference>
<dbReference type="GO" id="GO:0000076">
    <property type="term" value="P:DNA replication checkpoint signaling"/>
    <property type="evidence" value="ECO:0007669"/>
    <property type="project" value="UniProtKB-UniRule"/>
</dbReference>
<accession>A0A7S2LJZ1</accession>
<keyword evidence="3 6" id="KW-0227">DNA damage</keyword>
<feature type="compositionally biased region" description="Acidic residues" evidence="7">
    <location>
        <begin position="284"/>
        <end position="293"/>
    </location>
</feature>
<dbReference type="GO" id="GO:0006974">
    <property type="term" value="P:DNA damage response"/>
    <property type="evidence" value="ECO:0007669"/>
    <property type="project" value="UniProtKB-KW"/>
</dbReference>
<keyword evidence="4 6" id="KW-0539">Nucleus</keyword>
<proteinExistence type="inferred from homology"/>
<dbReference type="EMBL" id="HBGY01030797">
    <property type="protein sequence ID" value="CAD9608590.1"/>
    <property type="molecule type" value="Transcribed_RNA"/>
</dbReference>
<evidence type="ECO:0000256" key="6">
    <source>
        <dbReference type="RuleBase" id="RU366049"/>
    </source>
</evidence>
<dbReference type="PANTHER" id="PTHR13220">
    <property type="entry name" value="TIMELESS INTERACTING-RELATED"/>
    <property type="match status" value="1"/>
</dbReference>
<name>A0A7S2LJZ1_9STRA</name>
<feature type="compositionally biased region" description="Basic and acidic residues" evidence="7">
    <location>
        <begin position="1"/>
        <end position="14"/>
    </location>
</feature>
<evidence type="ECO:0000256" key="4">
    <source>
        <dbReference type="ARBA" id="ARBA00023242"/>
    </source>
</evidence>
<keyword evidence="5 6" id="KW-0131">Cell cycle</keyword>
<dbReference type="GO" id="GO:0003677">
    <property type="term" value="F:DNA binding"/>
    <property type="evidence" value="ECO:0007669"/>
    <property type="project" value="TreeGrafter"/>
</dbReference>
<evidence type="ECO:0000256" key="3">
    <source>
        <dbReference type="ARBA" id="ARBA00022763"/>
    </source>
</evidence>
<feature type="region of interest" description="Disordered" evidence="7">
    <location>
        <begin position="1"/>
        <end position="66"/>
    </location>
</feature>
<evidence type="ECO:0000256" key="7">
    <source>
        <dbReference type="SAM" id="MobiDB-lite"/>
    </source>
</evidence>
<evidence type="ECO:0000256" key="1">
    <source>
        <dbReference type="ARBA" id="ARBA00004123"/>
    </source>
</evidence>
<gene>
    <name evidence="9" type="ORF">LDAN0321_LOCUS19164</name>
</gene>
<evidence type="ECO:0000256" key="2">
    <source>
        <dbReference type="ARBA" id="ARBA00006075"/>
    </source>
</evidence>
<dbReference type="AlphaFoldDB" id="A0A7S2LJZ1"/>
<feature type="compositionally biased region" description="Basic and acidic residues" evidence="7">
    <location>
        <begin position="266"/>
        <end position="283"/>
    </location>
</feature>
<evidence type="ECO:0000259" key="8">
    <source>
        <dbReference type="Pfam" id="PF07962"/>
    </source>
</evidence>
<feature type="compositionally biased region" description="Polar residues" evidence="7">
    <location>
        <begin position="177"/>
        <end position="197"/>
    </location>
</feature>
<feature type="compositionally biased region" description="Basic and acidic residues" evidence="7">
    <location>
        <begin position="47"/>
        <end position="57"/>
    </location>
</feature>
<dbReference type="GO" id="GO:0031297">
    <property type="term" value="P:replication fork processing"/>
    <property type="evidence" value="ECO:0007669"/>
    <property type="project" value="UniProtKB-UniRule"/>
</dbReference>
<dbReference type="Pfam" id="PF07962">
    <property type="entry name" value="Swi3"/>
    <property type="match status" value="1"/>
</dbReference>
<dbReference type="InterPro" id="IPR040038">
    <property type="entry name" value="TIPIN/Csm3/Swi3"/>
</dbReference>
<reference evidence="9" key="1">
    <citation type="submission" date="2021-01" db="EMBL/GenBank/DDBJ databases">
        <authorList>
            <person name="Corre E."/>
            <person name="Pelletier E."/>
            <person name="Niang G."/>
            <person name="Scheremetjew M."/>
            <person name="Finn R."/>
            <person name="Kale V."/>
            <person name="Holt S."/>
            <person name="Cochrane G."/>
            <person name="Meng A."/>
            <person name="Brown T."/>
            <person name="Cohen L."/>
        </authorList>
    </citation>
    <scope>NUCLEOTIDE SEQUENCE</scope>
    <source>
        <strain evidence="9">B650</strain>
    </source>
</reference>
<protein>
    <recommendedName>
        <fullName evidence="8">Chromosome segregation in meiosis protein 3 domain-containing protein</fullName>
    </recommendedName>
</protein>